<evidence type="ECO:0008006" key="3">
    <source>
        <dbReference type="Google" id="ProtNLM"/>
    </source>
</evidence>
<name>A0ABR3ZST7_9LECA</name>
<organism evidence="1 2">
    <name type="scientific">Stereocaulon virgatum</name>
    <dbReference type="NCBI Taxonomy" id="373712"/>
    <lineage>
        <taxon>Eukaryota</taxon>
        <taxon>Fungi</taxon>
        <taxon>Dikarya</taxon>
        <taxon>Ascomycota</taxon>
        <taxon>Pezizomycotina</taxon>
        <taxon>Lecanoromycetes</taxon>
        <taxon>OSLEUM clade</taxon>
        <taxon>Lecanoromycetidae</taxon>
        <taxon>Lecanorales</taxon>
        <taxon>Lecanorineae</taxon>
        <taxon>Stereocaulaceae</taxon>
        <taxon>Stereocaulon</taxon>
    </lineage>
</organism>
<feature type="non-terminal residue" evidence="1">
    <location>
        <position position="1"/>
    </location>
</feature>
<keyword evidence="2" id="KW-1185">Reference proteome</keyword>
<reference evidence="1 2" key="1">
    <citation type="submission" date="2024-09" db="EMBL/GenBank/DDBJ databases">
        <title>Rethinking Asexuality: The Enigmatic Case of Functional Sexual Genes in Lepraria (Stereocaulaceae).</title>
        <authorList>
            <person name="Doellman M."/>
            <person name="Sun Y."/>
            <person name="Barcenas-Pena A."/>
            <person name="Lumbsch H.T."/>
            <person name="Grewe F."/>
        </authorList>
    </citation>
    <scope>NUCLEOTIDE SEQUENCE [LARGE SCALE GENOMIC DNA]</scope>
    <source>
        <strain evidence="1 2">Mercado 3170</strain>
    </source>
</reference>
<evidence type="ECO:0000313" key="1">
    <source>
        <dbReference type="EMBL" id="KAL2036434.1"/>
    </source>
</evidence>
<gene>
    <name evidence="1" type="ORF">N7G274_010835</name>
</gene>
<dbReference type="EMBL" id="JBEFKJ010000086">
    <property type="protein sequence ID" value="KAL2036434.1"/>
    <property type="molecule type" value="Genomic_DNA"/>
</dbReference>
<protein>
    <recommendedName>
        <fullName evidence="3">C2H2-type domain-containing protein</fullName>
    </recommendedName>
</protein>
<sequence length="321" mass="36253">FIHLTAKEFLQNFYDSPILQRFQAQLTVSLSCVLYLTSSLDLVDPRVADNEKRSQVALCLHELHLYANDHWLDHLRALAEISERLFAQRQSLSPLRCSLDTLAHVHNELLPSGYHNTEDDHEPISSEEVRWESLGISSAAQSLLNQTSIYRDNVSATGGLLANDDGGAVDNQDPSLFTSIRTRYLGIVEGLLGSQESEGACLDGFRARHLSGTFFCRYRNCIRFTQGFNAPELREAHEKSHLPQFRCTEPQCISLLDGQFKKTVREIESEDLPLGPWVEPQLSLQPVFQQQSDANAIHLSGVEGDKVRFVSNVYILSRHIY</sequence>
<accession>A0ABR3ZST7</accession>
<evidence type="ECO:0000313" key="2">
    <source>
        <dbReference type="Proteomes" id="UP001590950"/>
    </source>
</evidence>
<dbReference type="Proteomes" id="UP001590950">
    <property type="component" value="Unassembled WGS sequence"/>
</dbReference>
<comment type="caution">
    <text evidence="1">The sequence shown here is derived from an EMBL/GenBank/DDBJ whole genome shotgun (WGS) entry which is preliminary data.</text>
</comment>
<proteinExistence type="predicted"/>